<protein>
    <submittedName>
        <fullName evidence="1">Uncharacterized protein</fullName>
    </submittedName>
</protein>
<evidence type="ECO:0000313" key="1">
    <source>
        <dbReference type="EMBL" id="AWP10544.1"/>
    </source>
</evidence>
<sequence>MAPYWETRSKPAWLVHPNRKGIMAASLGADLISHLWNPQHGESPGVQPPEW</sequence>
<proteinExistence type="predicted"/>
<gene>
    <name evidence="1" type="ORF">SMAX5B_020482</name>
</gene>
<organism evidence="1 2">
    <name type="scientific">Scophthalmus maximus</name>
    <name type="common">Turbot</name>
    <name type="synonym">Psetta maxima</name>
    <dbReference type="NCBI Taxonomy" id="52904"/>
    <lineage>
        <taxon>Eukaryota</taxon>
        <taxon>Metazoa</taxon>
        <taxon>Chordata</taxon>
        <taxon>Craniata</taxon>
        <taxon>Vertebrata</taxon>
        <taxon>Euteleostomi</taxon>
        <taxon>Actinopterygii</taxon>
        <taxon>Neopterygii</taxon>
        <taxon>Teleostei</taxon>
        <taxon>Neoteleostei</taxon>
        <taxon>Acanthomorphata</taxon>
        <taxon>Carangaria</taxon>
        <taxon>Pleuronectiformes</taxon>
        <taxon>Pleuronectoidei</taxon>
        <taxon>Scophthalmidae</taxon>
        <taxon>Scophthalmus</taxon>
    </lineage>
</organism>
<dbReference type="Proteomes" id="UP000246464">
    <property type="component" value="Chromosome 12"/>
</dbReference>
<keyword evidence="2" id="KW-1185">Reference proteome</keyword>
<accession>A0A2U9C1P9</accession>
<name>A0A2U9C1P9_SCOMX</name>
<evidence type="ECO:0000313" key="2">
    <source>
        <dbReference type="Proteomes" id="UP000246464"/>
    </source>
</evidence>
<dbReference type="EMBL" id="CP026254">
    <property type="protein sequence ID" value="AWP10544.1"/>
    <property type="molecule type" value="Genomic_DNA"/>
</dbReference>
<reference evidence="1 2" key="1">
    <citation type="submission" date="2017-12" db="EMBL/GenBank/DDBJ databases">
        <title>Integrating genomic resources of turbot (Scophthalmus maximus) in depth evaluation of genetic and physical mapping variation across individuals.</title>
        <authorList>
            <person name="Martinez P."/>
        </authorList>
    </citation>
    <scope>NUCLEOTIDE SEQUENCE [LARGE SCALE GENOMIC DNA]</scope>
</reference>
<dbReference type="AlphaFoldDB" id="A0A2U9C1P9"/>